<keyword evidence="3" id="KW-1185">Reference proteome</keyword>
<gene>
    <name evidence="1" type="ORF">AVEN_164958_1</name>
    <name evidence="2" type="ORF">AVEN_258125_1</name>
</gene>
<sequence>MREIPLPSSKTTLTAGTVRISRKSSFSANPSGRATLTKKVCSAGEKPIALNERGVEISQRCSDVSDGHRLLLEETLGTFPYR</sequence>
<name>A0A4Y2PK81_ARAVE</name>
<dbReference type="Proteomes" id="UP000499080">
    <property type="component" value="Unassembled WGS sequence"/>
</dbReference>
<accession>A0A4Y2PK81</accession>
<comment type="caution">
    <text evidence="1">The sequence shown here is derived from an EMBL/GenBank/DDBJ whole genome shotgun (WGS) entry which is preliminary data.</text>
</comment>
<proteinExistence type="predicted"/>
<dbReference type="EMBL" id="BGPR01011676">
    <property type="protein sequence ID" value="GBN52449.1"/>
    <property type="molecule type" value="Genomic_DNA"/>
</dbReference>
<protein>
    <submittedName>
        <fullName evidence="1">Uncharacterized protein</fullName>
    </submittedName>
</protein>
<dbReference type="AlphaFoldDB" id="A0A4Y2PK81"/>
<evidence type="ECO:0000313" key="1">
    <source>
        <dbReference type="EMBL" id="GBN52378.1"/>
    </source>
</evidence>
<evidence type="ECO:0000313" key="2">
    <source>
        <dbReference type="EMBL" id="GBN52449.1"/>
    </source>
</evidence>
<dbReference type="EMBL" id="BGPR01011656">
    <property type="protein sequence ID" value="GBN52378.1"/>
    <property type="molecule type" value="Genomic_DNA"/>
</dbReference>
<evidence type="ECO:0000313" key="3">
    <source>
        <dbReference type="Proteomes" id="UP000499080"/>
    </source>
</evidence>
<organism evidence="1 3">
    <name type="scientific">Araneus ventricosus</name>
    <name type="common">Orbweaver spider</name>
    <name type="synonym">Epeira ventricosa</name>
    <dbReference type="NCBI Taxonomy" id="182803"/>
    <lineage>
        <taxon>Eukaryota</taxon>
        <taxon>Metazoa</taxon>
        <taxon>Ecdysozoa</taxon>
        <taxon>Arthropoda</taxon>
        <taxon>Chelicerata</taxon>
        <taxon>Arachnida</taxon>
        <taxon>Araneae</taxon>
        <taxon>Araneomorphae</taxon>
        <taxon>Entelegynae</taxon>
        <taxon>Araneoidea</taxon>
        <taxon>Araneidae</taxon>
        <taxon>Araneus</taxon>
    </lineage>
</organism>
<reference evidence="1 3" key="1">
    <citation type="journal article" date="2019" name="Sci. Rep.">
        <title>Orb-weaving spider Araneus ventricosus genome elucidates the spidroin gene catalogue.</title>
        <authorList>
            <person name="Kono N."/>
            <person name="Nakamura H."/>
            <person name="Ohtoshi R."/>
            <person name="Moran D.A.P."/>
            <person name="Shinohara A."/>
            <person name="Yoshida Y."/>
            <person name="Fujiwara M."/>
            <person name="Mori M."/>
            <person name="Tomita M."/>
            <person name="Arakawa K."/>
        </authorList>
    </citation>
    <scope>NUCLEOTIDE SEQUENCE [LARGE SCALE GENOMIC DNA]</scope>
</reference>